<dbReference type="FunFam" id="2.60.40.10:FF:000032">
    <property type="entry name" value="palladin isoform X1"/>
    <property type="match status" value="2"/>
</dbReference>
<feature type="domain" description="Ig-like" evidence="12">
    <location>
        <begin position="1773"/>
        <end position="1858"/>
    </location>
</feature>
<dbReference type="GO" id="GO:0005615">
    <property type="term" value="C:extracellular space"/>
    <property type="evidence" value="ECO:0007669"/>
    <property type="project" value="TreeGrafter"/>
</dbReference>
<feature type="domain" description="Ig-like" evidence="12">
    <location>
        <begin position="1595"/>
        <end position="1679"/>
    </location>
</feature>
<dbReference type="Gene3D" id="2.10.220.10">
    <property type="entry name" value="Hormone Receptor, Insulin-like Growth Factor Receptor 1, Chain A, domain 2"/>
    <property type="match status" value="7"/>
</dbReference>
<evidence type="ECO:0000256" key="6">
    <source>
        <dbReference type="ARBA" id="ARBA00023319"/>
    </source>
</evidence>
<feature type="compositionally biased region" description="Basic and acidic residues" evidence="8">
    <location>
        <begin position="1952"/>
        <end position="1963"/>
    </location>
</feature>
<feature type="disulfide bond" evidence="7">
    <location>
        <begin position="424"/>
        <end position="434"/>
    </location>
</feature>
<accession>A0A6P8IDD0</accession>
<evidence type="ECO:0000313" key="13">
    <source>
        <dbReference type="Proteomes" id="UP000515163"/>
    </source>
</evidence>
<dbReference type="GeneID" id="116299620"/>
<feature type="disulfide bond" evidence="7">
    <location>
        <begin position="908"/>
        <end position="969"/>
    </location>
</feature>
<dbReference type="InterPro" id="IPR003599">
    <property type="entry name" value="Ig_sub"/>
</dbReference>
<evidence type="ECO:0000256" key="8">
    <source>
        <dbReference type="SAM" id="MobiDB-lite"/>
    </source>
</evidence>
<dbReference type="CDD" id="cd00064">
    <property type="entry name" value="FU"/>
    <property type="match status" value="7"/>
</dbReference>
<reference evidence="14" key="1">
    <citation type="submission" date="2025-08" db="UniProtKB">
        <authorList>
            <consortium name="RefSeq"/>
        </authorList>
    </citation>
    <scope>IDENTIFICATION</scope>
    <source>
        <tissue evidence="14">Tentacle</tissue>
    </source>
</reference>
<dbReference type="Pfam" id="PF07679">
    <property type="entry name" value="I-set"/>
    <property type="match status" value="2"/>
</dbReference>
<organism evidence="13 14">
    <name type="scientific">Actinia tenebrosa</name>
    <name type="common">Australian red waratah sea anemone</name>
    <dbReference type="NCBI Taxonomy" id="6105"/>
    <lineage>
        <taxon>Eukaryota</taxon>
        <taxon>Metazoa</taxon>
        <taxon>Cnidaria</taxon>
        <taxon>Anthozoa</taxon>
        <taxon>Hexacorallia</taxon>
        <taxon>Actiniaria</taxon>
        <taxon>Actiniidae</taxon>
        <taxon>Actinia</taxon>
    </lineage>
</organism>
<dbReference type="Gene3D" id="3.10.250.10">
    <property type="entry name" value="SRCR-like domain"/>
    <property type="match status" value="6"/>
</dbReference>
<evidence type="ECO:0000256" key="9">
    <source>
        <dbReference type="SAM" id="Phobius"/>
    </source>
</evidence>
<evidence type="ECO:0000313" key="14">
    <source>
        <dbReference type="RefSeq" id="XP_031564157.1"/>
    </source>
</evidence>
<dbReference type="InParanoid" id="A0A6P8IDD0"/>
<dbReference type="SMART" id="SM00181">
    <property type="entry name" value="EGF"/>
    <property type="match status" value="10"/>
</dbReference>
<dbReference type="Gene3D" id="2.60.40.10">
    <property type="entry name" value="Immunoglobulins"/>
    <property type="match status" value="4"/>
</dbReference>
<feature type="disulfide bond" evidence="7">
    <location>
        <begin position="939"/>
        <end position="949"/>
    </location>
</feature>
<dbReference type="PROSITE" id="PS00420">
    <property type="entry name" value="SRCR_1"/>
    <property type="match status" value="2"/>
</dbReference>
<evidence type="ECO:0000259" key="11">
    <source>
        <dbReference type="PROSITE" id="PS50287"/>
    </source>
</evidence>
<dbReference type="RefSeq" id="XP_031564157.1">
    <property type="nucleotide sequence ID" value="XM_031708297.1"/>
</dbReference>
<evidence type="ECO:0000256" key="1">
    <source>
        <dbReference type="ARBA" id="ARBA00006373"/>
    </source>
</evidence>
<keyword evidence="9" id="KW-1133">Transmembrane helix</keyword>
<dbReference type="InterPro" id="IPR036179">
    <property type="entry name" value="Ig-like_dom_sf"/>
</dbReference>
<evidence type="ECO:0000256" key="7">
    <source>
        <dbReference type="PROSITE-ProRule" id="PRU00196"/>
    </source>
</evidence>
<gene>
    <name evidence="14" type="primary">LOC116299620</name>
</gene>
<feature type="disulfide bond" evidence="7">
    <location>
        <begin position="1164"/>
        <end position="1174"/>
    </location>
</feature>
<evidence type="ECO:0000256" key="2">
    <source>
        <dbReference type="ARBA" id="ARBA00022729"/>
    </source>
</evidence>
<dbReference type="PANTHER" id="PTHR45817">
    <property type="entry name" value="LYSYL OXIDASE-LIKE-RELATED"/>
    <property type="match status" value="1"/>
</dbReference>
<keyword evidence="3" id="KW-0677">Repeat</keyword>
<proteinExistence type="inferred from homology"/>
<feature type="domain" description="SRCR" evidence="11">
    <location>
        <begin position="353"/>
        <end position="456"/>
    </location>
</feature>
<dbReference type="OrthoDB" id="536948at2759"/>
<keyword evidence="9" id="KW-0812">Transmembrane</keyword>
<dbReference type="Proteomes" id="UP000515163">
    <property type="component" value="Unplaced"/>
</dbReference>
<evidence type="ECO:0000256" key="4">
    <source>
        <dbReference type="ARBA" id="ARBA00023157"/>
    </source>
</evidence>
<dbReference type="InterPro" id="IPR009030">
    <property type="entry name" value="Growth_fac_rcpt_cys_sf"/>
</dbReference>
<dbReference type="SUPFAM" id="SSF48726">
    <property type="entry name" value="Immunoglobulin"/>
    <property type="match status" value="4"/>
</dbReference>
<dbReference type="Pfam" id="PF13927">
    <property type="entry name" value="Ig_3"/>
    <property type="match status" value="2"/>
</dbReference>
<keyword evidence="6" id="KW-0393">Immunoglobulin domain</keyword>
<name>A0A6P8IDD0_ACTTE</name>
<protein>
    <submittedName>
        <fullName evidence="14">Deleted in malignant brain tumors 1 protein-like</fullName>
    </submittedName>
</protein>
<feature type="domain" description="Ig-like" evidence="12">
    <location>
        <begin position="1684"/>
        <end position="1768"/>
    </location>
</feature>
<feature type="domain" description="SRCR" evidence="11">
    <location>
        <begin position="654"/>
        <end position="753"/>
    </location>
</feature>
<feature type="region of interest" description="Disordered" evidence="8">
    <location>
        <begin position="1939"/>
        <end position="1963"/>
    </location>
</feature>
<feature type="domain" description="Ig-like" evidence="12">
    <location>
        <begin position="1496"/>
        <end position="1590"/>
    </location>
</feature>
<dbReference type="InterPro" id="IPR006212">
    <property type="entry name" value="Furin_repeat"/>
</dbReference>
<dbReference type="PROSITE" id="PS50287">
    <property type="entry name" value="SRCR_2"/>
    <property type="match status" value="6"/>
</dbReference>
<feature type="disulfide bond" evidence="7">
    <location>
        <begin position="203"/>
        <end position="213"/>
    </location>
</feature>
<feature type="domain" description="SRCR" evidence="11">
    <location>
        <begin position="1095"/>
        <end position="1197"/>
    </location>
</feature>
<dbReference type="FunFam" id="3.10.250.10:FF:000006">
    <property type="entry name" value="neurotrypsin isoform X2"/>
    <property type="match status" value="3"/>
</dbReference>
<evidence type="ECO:0000256" key="10">
    <source>
        <dbReference type="SAM" id="SignalP"/>
    </source>
</evidence>
<feature type="disulfide bond" evidence="7">
    <location>
        <begin position="1393"/>
        <end position="1403"/>
    </location>
</feature>
<dbReference type="InterPro" id="IPR001190">
    <property type="entry name" value="SRCR"/>
</dbReference>
<comment type="similarity">
    <text evidence="1">Belongs to the EGF domain peptide family.</text>
</comment>
<dbReference type="SMART" id="SM00409">
    <property type="entry name" value="IG"/>
    <property type="match status" value="4"/>
</dbReference>
<feature type="domain" description="SRCR" evidence="11">
    <location>
        <begin position="870"/>
        <end position="970"/>
    </location>
</feature>
<dbReference type="FunFam" id="3.10.250.10:FF:000001">
    <property type="entry name" value="Lysyl oxidase 4 isoform X1"/>
    <property type="match status" value="3"/>
</dbReference>
<keyword evidence="13" id="KW-1185">Reference proteome</keyword>
<dbReference type="GO" id="GO:0004720">
    <property type="term" value="F:protein-lysine 6-oxidase activity"/>
    <property type="evidence" value="ECO:0007669"/>
    <property type="project" value="TreeGrafter"/>
</dbReference>
<dbReference type="SMART" id="SM00202">
    <property type="entry name" value="SR"/>
    <property type="match status" value="6"/>
</dbReference>
<feature type="chain" id="PRO_5027613077" evidence="10">
    <location>
        <begin position="29"/>
        <end position="1963"/>
    </location>
</feature>
<feature type="domain" description="SRCR" evidence="11">
    <location>
        <begin position="132"/>
        <end position="234"/>
    </location>
</feature>
<dbReference type="PANTHER" id="PTHR45817:SF4">
    <property type="entry name" value="LYSYL OXIDASE-LIKE-RELATED"/>
    <property type="match status" value="1"/>
</dbReference>
<comment type="caution">
    <text evidence="7">Lacks conserved residue(s) required for the propagation of feature annotation.</text>
</comment>
<feature type="signal peptide" evidence="10">
    <location>
        <begin position="1"/>
        <end position="28"/>
    </location>
</feature>
<keyword evidence="4 7" id="KW-1015">Disulfide bond</keyword>
<dbReference type="InterPro" id="IPR013098">
    <property type="entry name" value="Ig_I-set"/>
</dbReference>
<sequence>MWPTSSSLKNLRWMWLVIWACCMLQIHAQKSNNPPVSVKDDFMDIHIHTVSKCPKGTFQKDRYCVTKCGPGFYGDTQYGNCFRCSKACRTCLDGPFNDKCSSCYEPFLLNGKSCTKECNEFQWKQGPPSRNIRLVGDNSHFEGRVEVYRDNTWGTICDDGFDINDAHVICRELMLGDALSAVSRGGLGKGDDSQPVWLTNLQCTGNETRLDECFHDPWGKHNCGHFEDVGVICSGPDSTRRCVGKCGPGFFEVPNSRNCGVCSSSCLTCANSSDSCLTCDRSLFLKDNKCVSDCGEGYFGSPDKGLCKKCDTNCRTCTGSPSNCIGCADDRFLSNNTCVTTCSNVQVGLKRRVRLTGKRSSSYEGRVEVLQDRGIWKTVCDDSWDFREATVVCRQLGLGRTIKATRGATFGPGSLPIWYDTLSCAGTEKSIFDCPTKGVLWSSRCFHSKDAGVICAGPQTGQALTNLCVSQCPEGYYKSYNDVCTPCSSSCAACIGYSTRCTKCKAPKFLKDYSCIETCGGSQYGHTPTRTCKVCDKKCVTCADGVDGTNCTSCSEPLALKDGKCTSSCKPNLFRYMGKCIQDCPMGFYKYAVNFTCVRCPDKCFTCQDDKSKKAPTCIMCNPPSVFDGTSCADNCTSGKVSVAIMNATGSSTVRLVNGSDYREGRVEIYHDGVWGTICDDGWDFMESKVLCRQLNLGSPVSKPLSHIAKGTGKIWLDDMFCIGRESALEDCRHRVWGQSNCNHNEDVIVRCSGPGIRKCQDKCSAGFYARNSVCELCDTSCATCDGNATNCIKCADGYYKYDSICVRSCGRERYLDQVKQECLPCNSKCDTCYGTPKNCTSCVPPLYRKGSDCLQNCGSWYKPATTHGIRLVKGKTSLEGRVEVLYNNEWGTICDDGWDLNDARVVCRMLGLGNATNAFSLSKFGQGFGRTWLDDVACLGTETTLAKCGHRGWGTENCEHTEDASVRCAGPDNSRDCIKDCTDGYYMSVNKTCGKCSPDCKLCAIFPDNCTACEANEFLNKSSARNTCVQDCGDGFYAEASSNQCKPCSVDCAACFGTPNNCTSCVSPKLLDTERHMCVKTCNAKSIISGIEDIRLSGTNNTLVGRLEIKYNGEWGTVCDDNFDIKDAQVACRQLKLGTAVSFKHQAFYGRGKGKILLDDLHCIGTEKRLLDCKMNSGGIGINNCGHTEDVGIACKGPDTSKRCISKCPDGFFEQAGVCQRCSQSCKTCDGGADKCKSCFAPSYLNLRSCVDKCPLGEYGNTKIRKCLVCSSNCQTCLDGETDAYCRTCKKGKVLKGSKCVESCGAMQSVAALLPSRPSTPSVRLVGGKSKQEGRVEVLHEETWGTVCDDNWDLKDANVVCRELGFGKALKAPLHAEFGKGSGTIWMDNVDCYGYESSLTQCRHHGWGINNCDSFHGEDASVVCDNTTIEDIANNYCREVLSLTCKDDNPCFPSVTCVDLSVLTKSGKKESICLECPDKYIGDGITCRAVSSLEPVFGTKPPKNITLTSGSVLRITCRSSSSVSPRVNSLINDWKKDGKPLNRDDIVSKRITVSSGQLVVHDVEQSDSGNYTCSLTNTAGSVEATTDVTINEFPRIRDISPNVVTKGMTGYISCSISSYPPANITWKKDGKELTSPRFISFSSNFTLVIKNVADEDKGEYECIAANELGQVSAKVSLTIGLPPSFEVFPKDQRTSKGEAKTLNCKAKGEPKPTITWKREGNVITPDENHVIGEGKLTIKYINMSDIGIYSCIARNPQKIIASFASIILMGTPSIDVPPVNMSVLTGANVSFYCRALGHPNPTITWKRNSKVVQTKSGAGNVVEDKLTLVDVKMSDASMITCEASNEYGTASKSSFLIVDGMSGITMLSSAAAKSEGLSTGAVVAIVVILLIILLVIVGVVLYRYYSGRAGPSTAFRYELGDDTGKPDRLTALKFKMRGGSKNSHEPMQMFDDSKPFVDHDGL</sequence>
<dbReference type="InterPro" id="IPR013783">
    <property type="entry name" value="Ig-like_fold"/>
</dbReference>
<dbReference type="SMART" id="SM00408">
    <property type="entry name" value="IGc2"/>
    <property type="match status" value="4"/>
</dbReference>
<feature type="domain" description="SRCR" evidence="11">
    <location>
        <begin position="1324"/>
        <end position="1426"/>
    </location>
</feature>
<dbReference type="KEGG" id="aten:116299620"/>
<dbReference type="InterPro" id="IPR000742">
    <property type="entry name" value="EGF"/>
</dbReference>
<dbReference type="SUPFAM" id="SSF57184">
    <property type="entry name" value="Growth factor receptor domain"/>
    <property type="match status" value="7"/>
</dbReference>
<dbReference type="InterPro" id="IPR036772">
    <property type="entry name" value="SRCR-like_dom_sf"/>
</dbReference>
<evidence type="ECO:0000259" key="12">
    <source>
        <dbReference type="PROSITE" id="PS50835"/>
    </source>
</evidence>
<evidence type="ECO:0000256" key="5">
    <source>
        <dbReference type="ARBA" id="ARBA00023180"/>
    </source>
</evidence>
<dbReference type="PROSITE" id="PS50835">
    <property type="entry name" value="IG_LIKE"/>
    <property type="match status" value="4"/>
</dbReference>
<dbReference type="InterPro" id="IPR007110">
    <property type="entry name" value="Ig-like_dom"/>
</dbReference>
<dbReference type="GO" id="GO:0016020">
    <property type="term" value="C:membrane"/>
    <property type="evidence" value="ECO:0007669"/>
    <property type="project" value="InterPro"/>
</dbReference>
<feature type="transmembrane region" description="Helical" evidence="9">
    <location>
        <begin position="1882"/>
        <end position="1903"/>
    </location>
</feature>
<feature type="disulfide bond" evidence="7">
    <location>
        <begin position="895"/>
        <end position="959"/>
    </location>
</feature>
<keyword evidence="9" id="KW-0472">Membrane</keyword>
<feature type="disulfide bond" evidence="7">
    <location>
        <begin position="1349"/>
        <end position="1413"/>
    </location>
</feature>
<dbReference type="InterPro" id="IPR050912">
    <property type="entry name" value="LOX-like_protein"/>
</dbReference>
<keyword evidence="5" id="KW-0325">Glycoprotein</keyword>
<dbReference type="Pfam" id="PF00530">
    <property type="entry name" value="SRCR"/>
    <property type="match status" value="6"/>
</dbReference>
<dbReference type="SMART" id="SM00261">
    <property type="entry name" value="FU"/>
    <property type="match status" value="12"/>
</dbReference>
<dbReference type="SUPFAM" id="SSF56487">
    <property type="entry name" value="SRCR-like"/>
    <property type="match status" value="6"/>
</dbReference>
<feature type="disulfide bond" evidence="7">
    <location>
        <begin position="722"/>
        <end position="732"/>
    </location>
</feature>
<dbReference type="PRINTS" id="PR00258">
    <property type="entry name" value="SPERACTRCPTR"/>
</dbReference>
<dbReference type="InterPro" id="IPR003598">
    <property type="entry name" value="Ig_sub2"/>
</dbReference>
<evidence type="ECO:0000256" key="3">
    <source>
        <dbReference type="ARBA" id="ARBA00022737"/>
    </source>
</evidence>
<keyword evidence="2 10" id="KW-0732">Signal</keyword>